<sequence>MNVPLSKRRRTDYGSDCDSNASNPDRHQRTQRGIVFHPSPTDRRIHAAIVNRQHTGKEPQTLLQSVQQSPHVEFVASPATLRGLYSFGFGLGLSTMHCRRTYWDDEVLTSEKGANLSLSALHKFGQYFYNNETVEFISAAKDFIINYSDHARPDPAMARPLAYWINCKLRLFRSTILADGLSEATKVPAQFCRSDDKLAALRESSQSWKPLSTPVRLRTSDRDKGSRGQRAQMTSRIPSEVFSQLPKGEDGRRVCLKFLFKSGCQYANYLSSHFRPESLPKGARKIIEERWGGLSAQSTDLRHEHNAGVAISPRLQSCHEENEAKRHKLFMSTLHRVRDLHQATISEIHENNIAGLQPPPPRRNMLDEVDMNQVRFWSSVARDGTQTLPDIVRCLRGQTLSDPRPNKDLFEIATSVDPKLAPTICE</sequence>
<feature type="region of interest" description="Disordered" evidence="1">
    <location>
        <begin position="209"/>
        <end position="234"/>
    </location>
</feature>
<dbReference type="EMBL" id="NBNE01008198">
    <property type="protein sequence ID" value="OWY99754.1"/>
    <property type="molecule type" value="Genomic_DNA"/>
</dbReference>
<dbReference type="Proteomes" id="UP000198211">
    <property type="component" value="Unassembled WGS sequence"/>
</dbReference>
<dbReference type="AlphaFoldDB" id="A0A225V3A0"/>
<dbReference type="OrthoDB" id="118123at2759"/>
<proteinExistence type="predicted"/>
<organism evidence="2 3">
    <name type="scientific">Phytophthora megakarya</name>
    <dbReference type="NCBI Taxonomy" id="4795"/>
    <lineage>
        <taxon>Eukaryota</taxon>
        <taxon>Sar</taxon>
        <taxon>Stramenopiles</taxon>
        <taxon>Oomycota</taxon>
        <taxon>Peronosporomycetes</taxon>
        <taxon>Peronosporales</taxon>
        <taxon>Peronosporaceae</taxon>
        <taxon>Phytophthora</taxon>
    </lineage>
</organism>
<gene>
    <name evidence="2" type="ORF">PHMEG_00029192</name>
</gene>
<feature type="region of interest" description="Disordered" evidence="1">
    <location>
        <begin position="1"/>
        <end position="31"/>
    </location>
</feature>
<reference evidence="3" key="1">
    <citation type="submission" date="2017-03" db="EMBL/GenBank/DDBJ databases">
        <title>Phytopthora megakarya and P. palmivora, two closely related causual agents of cacao black pod achieved similar genome size and gene model numbers by different mechanisms.</title>
        <authorList>
            <person name="Ali S."/>
            <person name="Shao J."/>
            <person name="Larry D.J."/>
            <person name="Kronmiller B."/>
            <person name="Shen D."/>
            <person name="Strem M.D."/>
            <person name="Melnick R.L."/>
            <person name="Guiltinan M.J."/>
            <person name="Tyler B.M."/>
            <person name="Meinhardt L.W."/>
            <person name="Bailey B.A."/>
        </authorList>
    </citation>
    <scope>NUCLEOTIDE SEQUENCE [LARGE SCALE GENOMIC DNA]</scope>
    <source>
        <strain evidence="3">zdho120</strain>
    </source>
</reference>
<keyword evidence="3" id="KW-1185">Reference proteome</keyword>
<protein>
    <submittedName>
        <fullName evidence="2">Uncharacterized protein</fullName>
    </submittedName>
</protein>
<comment type="caution">
    <text evidence="2">The sequence shown here is derived from an EMBL/GenBank/DDBJ whole genome shotgun (WGS) entry which is preliminary data.</text>
</comment>
<feature type="compositionally biased region" description="Basic residues" evidence="1">
    <location>
        <begin position="1"/>
        <end position="10"/>
    </location>
</feature>
<evidence type="ECO:0000313" key="2">
    <source>
        <dbReference type="EMBL" id="OWY99754.1"/>
    </source>
</evidence>
<accession>A0A225V3A0</accession>
<evidence type="ECO:0000256" key="1">
    <source>
        <dbReference type="SAM" id="MobiDB-lite"/>
    </source>
</evidence>
<name>A0A225V3A0_9STRA</name>
<evidence type="ECO:0000313" key="3">
    <source>
        <dbReference type="Proteomes" id="UP000198211"/>
    </source>
</evidence>